<evidence type="ECO:0000256" key="2">
    <source>
        <dbReference type="ARBA" id="ARBA00022898"/>
    </source>
</evidence>
<organism evidence="5">
    <name type="scientific">marine sediment metagenome</name>
    <dbReference type="NCBI Taxonomy" id="412755"/>
    <lineage>
        <taxon>unclassified sequences</taxon>
        <taxon>metagenomes</taxon>
        <taxon>ecological metagenomes</taxon>
    </lineage>
</organism>
<evidence type="ECO:0000259" key="4">
    <source>
        <dbReference type="Pfam" id="PF00266"/>
    </source>
</evidence>
<dbReference type="Gene3D" id="3.40.640.10">
    <property type="entry name" value="Type I PLP-dependent aspartate aminotransferase-like (Major domain)"/>
    <property type="match status" value="1"/>
</dbReference>
<comment type="caution">
    <text evidence="5">The sequence shown here is derived from an EMBL/GenBank/DDBJ whole genome shotgun (WGS) entry which is preliminary data.</text>
</comment>
<evidence type="ECO:0000313" key="5">
    <source>
        <dbReference type="EMBL" id="GAH53818.1"/>
    </source>
</evidence>
<feature type="non-terminal residue" evidence="5">
    <location>
        <position position="1"/>
    </location>
</feature>
<evidence type="ECO:0000256" key="3">
    <source>
        <dbReference type="ARBA" id="ARBA00050776"/>
    </source>
</evidence>
<feature type="non-terminal residue" evidence="5">
    <location>
        <position position="88"/>
    </location>
</feature>
<protein>
    <recommendedName>
        <fullName evidence="4">Aminotransferase class V domain-containing protein</fullName>
    </recommendedName>
</protein>
<dbReference type="EMBL" id="BARU01015631">
    <property type="protein sequence ID" value="GAH53818.1"/>
    <property type="molecule type" value="Genomic_DNA"/>
</dbReference>
<name>X1I8A4_9ZZZZ</name>
<dbReference type="PANTHER" id="PTHR43586:SF8">
    <property type="entry name" value="CYSTEINE DESULFURASE 1, CHLOROPLASTIC"/>
    <property type="match status" value="1"/>
</dbReference>
<proteinExistence type="predicted"/>
<dbReference type="PROSITE" id="PS00595">
    <property type="entry name" value="AA_TRANSFER_CLASS_5"/>
    <property type="match status" value="1"/>
</dbReference>
<dbReference type="SUPFAM" id="SSF53383">
    <property type="entry name" value="PLP-dependent transferases"/>
    <property type="match status" value="1"/>
</dbReference>
<dbReference type="InterPro" id="IPR020578">
    <property type="entry name" value="Aminotrans_V_PyrdxlP_BS"/>
</dbReference>
<evidence type="ECO:0000256" key="1">
    <source>
        <dbReference type="ARBA" id="ARBA00001933"/>
    </source>
</evidence>
<accession>X1I8A4</accession>
<keyword evidence="2" id="KW-0663">Pyridoxal phosphate</keyword>
<dbReference type="InterPro" id="IPR000192">
    <property type="entry name" value="Aminotrans_V_dom"/>
</dbReference>
<dbReference type="AlphaFoldDB" id="X1I8A4"/>
<dbReference type="GO" id="GO:0031071">
    <property type="term" value="F:cysteine desulfurase activity"/>
    <property type="evidence" value="ECO:0007669"/>
    <property type="project" value="UniProtKB-EC"/>
</dbReference>
<dbReference type="PANTHER" id="PTHR43586">
    <property type="entry name" value="CYSTEINE DESULFURASE"/>
    <property type="match status" value="1"/>
</dbReference>
<dbReference type="InterPro" id="IPR015424">
    <property type="entry name" value="PyrdxlP-dep_Trfase"/>
</dbReference>
<comment type="cofactor">
    <cofactor evidence="1">
        <name>pyridoxal 5'-phosphate</name>
        <dbReference type="ChEBI" id="CHEBI:597326"/>
    </cofactor>
</comment>
<comment type="catalytic activity">
    <reaction evidence="3">
        <text>(sulfur carrier)-H + L-cysteine = (sulfur carrier)-SH + L-alanine</text>
        <dbReference type="Rhea" id="RHEA:43892"/>
        <dbReference type="Rhea" id="RHEA-COMP:14737"/>
        <dbReference type="Rhea" id="RHEA-COMP:14739"/>
        <dbReference type="ChEBI" id="CHEBI:29917"/>
        <dbReference type="ChEBI" id="CHEBI:35235"/>
        <dbReference type="ChEBI" id="CHEBI:57972"/>
        <dbReference type="ChEBI" id="CHEBI:64428"/>
        <dbReference type="EC" id="2.8.1.7"/>
    </reaction>
</comment>
<dbReference type="InterPro" id="IPR015421">
    <property type="entry name" value="PyrdxlP-dep_Trfase_major"/>
</dbReference>
<dbReference type="Pfam" id="PF00266">
    <property type="entry name" value="Aminotran_5"/>
    <property type="match status" value="1"/>
</dbReference>
<feature type="domain" description="Aminotransferase class V" evidence="4">
    <location>
        <begin position="2"/>
        <end position="87"/>
    </location>
</feature>
<reference evidence="5" key="1">
    <citation type="journal article" date="2014" name="Front. Microbiol.">
        <title>High frequency of phylogenetically diverse reductive dehalogenase-homologous genes in deep subseafloor sedimentary metagenomes.</title>
        <authorList>
            <person name="Kawai M."/>
            <person name="Futagami T."/>
            <person name="Toyoda A."/>
            <person name="Takaki Y."/>
            <person name="Nishi S."/>
            <person name="Hori S."/>
            <person name="Arai W."/>
            <person name="Tsubouchi T."/>
            <person name="Morono Y."/>
            <person name="Uchiyama I."/>
            <person name="Ito T."/>
            <person name="Fujiyama A."/>
            <person name="Inagaki F."/>
            <person name="Takami H."/>
        </authorList>
    </citation>
    <scope>NUCLEOTIDE SEQUENCE</scope>
    <source>
        <strain evidence="5">Expedition CK06-06</strain>
    </source>
</reference>
<sequence>KSIDDSTRLVAVTHVSNVLGCIQPIKEICSIAHEHGALMLADGAQGVPHIKTDVREMGVDFLAFSGHKMLGPTGSGGLYIAEEQLEST</sequence>
<gene>
    <name evidence="5" type="ORF">S03H2_26727</name>
</gene>